<proteinExistence type="predicted"/>
<reference evidence="2" key="1">
    <citation type="submission" date="2019-08" db="EMBL/GenBank/DDBJ databases">
        <authorList>
            <person name="Kucharzyk K."/>
            <person name="Murdoch R.W."/>
            <person name="Higgins S."/>
            <person name="Loffler F."/>
        </authorList>
    </citation>
    <scope>NUCLEOTIDE SEQUENCE</scope>
</reference>
<organism evidence="2">
    <name type="scientific">bioreactor metagenome</name>
    <dbReference type="NCBI Taxonomy" id="1076179"/>
    <lineage>
        <taxon>unclassified sequences</taxon>
        <taxon>metagenomes</taxon>
        <taxon>ecological metagenomes</taxon>
    </lineage>
</organism>
<accession>A0A645IWR9</accession>
<comment type="caution">
    <text evidence="2">The sequence shown here is derived from an EMBL/GenBank/DDBJ whole genome shotgun (WGS) entry which is preliminary data.</text>
</comment>
<keyword evidence="1" id="KW-1133">Transmembrane helix</keyword>
<name>A0A645IWR9_9ZZZZ</name>
<dbReference type="AlphaFoldDB" id="A0A645IWR9"/>
<evidence type="ECO:0000256" key="1">
    <source>
        <dbReference type="SAM" id="Phobius"/>
    </source>
</evidence>
<evidence type="ECO:0000313" key="2">
    <source>
        <dbReference type="EMBL" id="MPN55848.1"/>
    </source>
</evidence>
<keyword evidence="1" id="KW-0812">Transmembrane</keyword>
<sequence length="134" mass="14806">MESELTMAERIYRVVLAMEDITRIATGRTKCQRISLVSAHCVAACRFGVFQPLTGNQPSLTAKKYINTKAVTKDGIETPTNVATWIILSKTVFFLTAIAIPSGMVMINPKKTTNRFIRTVFFNGTLMTSITGLL</sequence>
<keyword evidence="1" id="KW-0472">Membrane</keyword>
<feature type="transmembrane region" description="Helical" evidence="1">
    <location>
        <begin position="82"/>
        <end position="107"/>
    </location>
</feature>
<protein>
    <submittedName>
        <fullName evidence="2">Uncharacterized protein</fullName>
    </submittedName>
</protein>
<gene>
    <name evidence="2" type="ORF">SDC9_203532</name>
</gene>
<dbReference type="EMBL" id="VSSQ01125527">
    <property type="protein sequence ID" value="MPN55848.1"/>
    <property type="molecule type" value="Genomic_DNA"/>
</dbReference>